<evidence type="ECO:0000256" key="4">
    <source>
        <dbReference type="ARBA" id="ARBA00013039"/>
    </source>
</evidence>
<evidence type="ECO:0000313" key="14">
    <source>
        <dbReference type="Proteomes" id="UP000717696"/>
    </source>
</evidence>
<evidence type="ECO:0000256" key="10">
    <source>
        <dbReference type="SAM" id="MobiDB-lite"/>
    </source>
</evidence>
<evidence type="ECO:0000256" key="8">
    <source>
        <dbReference type="ARBA" id="ARBA00022989"/>
    </source>
</evidence>
<evidence type="ECO:0000256" key="5">
    <source>
        <dbReference type="ARBA" id="ARBA00022670"/>
    </source>
</evidence>
<accession>A0A9P9IR05</accession>
<proteinExistence type="inferred from homology"/>
<comment type="catalytic activity">
    <reaction evidence="1">
        <text>Cleaves type-1 transmembrane domains using a catalytic dyad composed of serine and histidine that are contributed by different transmembrane domains.</text>
        <dbReference type="EC" id="3.4.21.105"/>
    </reaction>
</comment>
<dbReference type="PANTHER" id="PTHR43066:SF1">
    <property type="entry name" value="RHOMBOID PROTEIN 2"/>
    <property type="match status" value="1"/>
</dbReference>
<keyword evidence="14" id="KW-1185">Reference proteome</keyword>
<organism evidence="13 14">
    <name type="scientific">Dactylonectria estremocensis</name>
    <dbReference type="NCBI Taxonomy" id="1079267"/>
    <lineage>
        <taxon>Eukaryota</taxon>
        <taxon>Fungi</taxon>
        <taxon>Dikarya</taxon>
        <taxon>Ascomycota</taxon>
        <taxon>Pezizomycotina</taxon>
        <taxon>Sordariomycetes</taxon>
        <taxon>Hypocreomycetidae</taxon>
        <taxon>Hypocreales</taxon>
        <taxon>Nectriaceae</taxon>
        <taxon>Dactylonectria</taxon>
    </lineage>
</organism>
<feature type="transmembrane region" description="Helical" evidence="11">
    <location>
        <begin position="59"/>
        <end position="82"/>
    </location>
</feature>
<sequence>MPSVQSFNALRARSYVSRLPLFTRVIVLVILAFWVAGFQSVLDLQKWGALIPDQISITAAYRLSTFPLIHLNIFHVLLNVLALTPLMERFEAEYGTLTTLALFFGPLTTIPGVSYVLIERVILGANNEILGASLWVFLLLGMEAIRTYKTNPYLVIGTHHIPTWTTPLLMILVVAALVPRTSLLGHICGVVVGYVAGLGYVKFLAPPEWALRWVESRLNLLAILPHYVSIDQKTYGRFGVLPSNNRTGPGGSAATELVGTTQRLGP</sequence>
<keyword evidence="5" id="KW-0645">Protease</keyword>
<dbReference type="GO" id="GO:0004252">
    <property type="term" value="F:serine-type endopeptidase activity"/>
    <property type="evidence" value="ECO:0007669"/>
    <property type="project" value="InterPro"/>
</dbReference>
<feature type="transmembrane region" description="Helical" evidence="11">
    <location>
        <begin position="160"/>
        <end position="178"/>
    </location>
</feature>
<evidence type="ECO:0000259" key="12">
    <source>
        <dbReference type="Pfam" id="PF01694"/>
    </source>
</evidence>
<evidence type="ECO:0000256" key="3">
    <source>
        <dbReference type="ARBA" id="ARBA00009045"/>
    </source>
</evidence>
<evidence type="ECO:0000256" key="9">
    <source>
        <dbReference type="ARBA" id="ARBA00023136"/>
    </source>
</evidence>
<dbReference type="GO" id="GO:0016020">
    <property type="term" value="C:membrane"/>
    <property type="evidence" value="ECO:0007669"/>
    <property type="project" value="UniProtKB-SubCell"/>
</dbReference>
<dbReference type="Proteomes" id="UP000717696">
    <property type="component" value="Unassembled WGS sequence"/>
</dbReference>
<dbReference type="GO" id="GO:0006508">
    <property type="term" value="P:proteolysis"/>
    <property type="evidence" value="ECO:0007669"/>
    <property type="project" value="UniProtKB-KW"/>
</dbReference>
<evidence type="ECO:0000256" key="7">
    <source>
        <dbReference type="ARBA" id="ARBA00022801"/>
    </source>
</evidence>
<evidence type="ECO:0000313" key="13">
    <source>
        <dbReference type="EMBL" id="KAH7129316.1"/>
    </source>
</evidence>
<dbReference type="EMBL" id="JAGMUU010000021">
    <property type="protein sequence ID" value="KAH7129316.1"/>
    <property type="molecule type" value="Genomic_DNA"/>
</dbReference>
<keyword evidence="8 11" id="KW-1133">Transmembrane helix</keyword>
<name>A0A9P9IR05_9HYPO</name>
<keyword evidence="6 11" id="KW-0812">Transmembrane</keyword>
<evidence type="ECO:0000256" key="2">
    <source>
        <dbReference type="ARBA" id="ARBA00004141"/>
    </source>
</evidence>
<feature type="region of interest" description="Disordered" evidence="10">
    <location>
        <begin position="246"/>
        <end position="266"/>
    </location>
</feature>
<keyword evidence="9 11" id="KW-0472">Membrane</keyword>
<comment type="caution">
    <text evidence="13">The sequence shown here is derived from an EMBL/GenBank/DDBJ whole genome shotgun (WGS) entry which is preliminary data.</text>
</comment>
<gene>
    <name evidence="13" type="ORF">B0J13DRAFT_135478</name>
</gene>
<feature type="transmembrane region" description="Helical" evidence="11">
    <location>
        <begin position="21"/>
        <end position="39"/>
    </location>
</feature>
<feature type="transmembrane region" description="Helical" evidence="11">
    <location>
        <begin position="94"/>
        <end position="117"/>
    </location>
</feature>
<evidence type="ECO:0000256" key="1">
    <source>
        <dbReference type="ARBA" id="ARBA00000156"/>
    </source>
</evidence>
<dbReference type="SUPFAM" id="SSF144091">
    <property type="entry name" value="Rhomboid-like"/>
    <property type="match status" value="1"/>
</dbReference>
<comment type="similarity">
    <text evidence="3">Belongs to the peptidase S54 family.</text>
</comment>
<dbReference type="EC" id="3.4.21.105" evidence="4"/>
<keyword evidence="7" id="KW-0378">Hydrolase</keyword>
<feature type="transmembrane region" description="Helical" evidence="11">
    <location>
        <begin position="129"/>
        <end position="148"/>
    </location>
</feature>
<dbReference type="Gene3D" id="1.20.1540.10">
    <property type="entry name" value="Rhomboid-like"/>
    <property type="match status" value="1"/>
</dbReference>
<dbReference type="InterPro" id="IPR035952">
    <property type="entry name" value="Rhomboid-like_sf"/>
</dbReference>
<dbReference type="OrthoDB" id="10257275at2759"/>
<feature type="transmembrane region" description="Helical" evidence="11">
    <location>
        <begin position="184"/>
        <end position="205"/>
    </location>
</feature>
<evidence type="ECO:0000256" key="11">
    <source>
        <dbReference type="SAM" id="Phobius"/>
    </source>
</evidence>
<comment type="subcellular location">
    <subcellularLocation>
        <location evidence="2">Membrane</location>
        <topology evidence="2">Multi-pass membrane protein</topology>
    </subcellularLocation>
</comment>
<feature type="domain" description="Peptidase S54 rhomboid" evidence="12">
    <location>
        <begin position="60"/>
        <end position="201"/>
    </location>
</feature>
<dbReference type="AlphaFoldDB" id="A0A9P9IR05"/>
<reference evidence="13" key="1">
    <citation type="journal article" date="2021" name="Nat. Commun.">
        <title>Genetic determinants of endophytism in the Arabidopsis root mycobiome.</title>
        <authorList>
            <person name="Mesny F."/>
            <person name="Miyauchi S."/>
            <person name="Thiergart T."/>
            <person name="Pickel B."/>
            <person name="Atanasova L."/>
            <person name="Karlsson M."/>
            <person name="Huettel B."/>
            <person name="Barry K.W."/>
            <person name="Haridas S."/>
            <person name="Chen C."/>
            <person name="Bauer D."/>
            <person name="Andreopoulos W."/>
            <person name="Pangilinan J."/>
            <person name="LaButti K."/>
            <person name="Riley R."/>
            <person name="Lipzen A."/>
            <person name="Clum A."/>
            <person name="Drula E."/>
            <person name="Henrissat B."/>
            <person name="Kohler A."/>
            <person name="Grigoriev I.V."/>
            <person name="Martin F.M."/>
            <person name="Hacquard S."/>
        </authorList>
    </citation>
    <scope>NUCLEOTIDE SEQUENCE</scope>
    <source>
        <strain evidence="13">MPI-CAGE-AT-0021</strain>
    </source>
</reference>
<dbReference type="Pfam" id="PF01694">
    <property type="entry name" value="Rhomboid"/>
    <property type="match status" value="1"/>
</dbReference>
<evidence type="ECO:0000256" key="6">
    <source>
        <dbReference type="ARBA" id="ARBA00022692"/>
    </source>
</evidence>
<dbReference type="PANTHER" id="PTHR43066">
    <property type="entry name" value="RHOMBOID-RELATED PROTEIN"/>
    <property type="match status" value="1"/>
</dbReference>
<dbReference type="InterPro" id="IPR022764">
    <property type="entry name" value="Peptidase_S54_rhomboid_dom"/>
</dbReference>
<protein>
    <recommendedName>
        <fullName evidence="4">rhomboid protease</fullName>
        <ecNumber evidence="4">3.4.21.105</ecNumber>
    </recommendedName>
</protein>